<dbReference type="InterPro" id="IPR037919">
    <property type="entry name" value="OGT"/>
</dbReference>
<dbReference type="SMART" id="SM00028">
    <property type="entry name" value="TPR"/>
    <property type="match status" value="9"/>
</dbReference>
<comment type="caution">
    <text evidence="3">The sequence shown here is derived from an EMBL/GenBank/DDBJ whole genome shotgun (WGS) entry which is preliminary data.</text>
</comment>
<feature type="compositionally biased region" description="Pro residues" evidence="2">
    <location>
        <begin position="502"/>
        <end position="511"/>
    </location>
</feature>
<protein>
    <submittedName>
        <fullName evidence="3">Tetratricopeptide (TPR) repeat protein</fullName>
    </submittedName>
</protein>
<feature type="repeat" description="TPR" evidence="1">
    <location>
        <begin position="72"/>
        <end position="105"/>
    </location>
</feature>
<organism evidence="3 4">
    <name type="scientific">Xanthobacter agilis</name>
    <dbReference type="NCBI Taxonomy" id="47492"/>
    <lineage>
        <taxon>Bacteria</taxon>
        <taxon>Pseudomonadati</taxon>
        <taxon>Pseudomonadota</taxon>
        <taxon>Alphaproteobacteria</taxon>
        <taxon>Hyphomicrobiales</taxon>
        <taxon>Xanthobacteraceae</taxon>
        <taxon>Xanthobacter</taxon>
    </lineage>
</organism>
<dbReference type="InterPro" id="IPR011990">
    <property type="entry name" value="TPR-like_helical_dom_sf"/>
</dbReference>
<evidence type="ECO:0000313" key="3">
    <source>
        <dbReference type="EMBL" id="MDQ0506927.1"/>
    </source>
</evidence>
<evidence type="ECO:0000256" key="2">
    <source>
        <dbReference type="SAM" id="MobiDB-lite"/>
    </source>
</evidence>
<sequence length="720" mass="77535">MSIDARAAFSRATELHRQGKLDEAIEIYRRLTKVKPVFEVQRLLVFALLQTRRFKDALLVARRTREAFPSLADAHVLLGAAYQASRTWDKALAAYEAAAVLDPALGEAHYLAGNVLVALGRDGDAVARFDRVLALDPRAAEALANRATALSRIGRSQDALRDCEALTAMQPWEPRHWLSMAGTLLELSRFEEATRAADEALHLAPHLADAHFLRGQSRLGLGDVAGARTAFAAALAAAPEQVGWAAHLARVLRLEHEAGEALAVCDAALARNPACAAVLHERAEARRAAGDLSGALADAEAALALEPGFAPAHVTAALLKRDLGDAEGGARACAAALAADPAFPLAAYVSGTEHLAHGRWAEGWAGYEARARMMPPAYLPLPFQRWDGQEPVEELIVLGEQGIGDLIQFGRLLRVLADRGMRACLLTRPRHVPLLSRIDARVPVIGDLEQVDRSRAGLRWVPLASLPGLLTPEPTAWPGAPYLTAAPERVARWRPWRLAEPAPDPMLPPDPELSLAGEADPAAPLGLPGELQPTEALSGVLEDAPPAPIAPPVAPRKPPLLRIGINWQGDPSPSVDVGRSVPLAAFAPLAELEDVELVSLQWGYGEEQIDDVPFSARIVRLAADRDADGTFVDTAGVLQHLDLVVTVDSSLVHLAGARGRTAFLALRAVPDWRWGREGERTALYPSVRLFRQREAGDWDEVFQRITQAVAAQLRANKDAS</sequence>
<keyword evidence="1" id="KW-0802">TPR repeat</keyword>
<evidence type="ECO:0000256" key="1">
    <source>
        <dbReference type="PROSITE-ProRule" id="PRU00339"/>
    </source>
</evidence>
<proteinExistence type="predicted"/>
<reference evidence="3 4" key="1">
    <citation type="submission" date="2023-07" db="EMBL/GenBank/DDBJ databases">
        <title>Genomic Encyclopedia of Type Strains, Phase IV (KMG-IV): sequencing the most valuable type-strain genomes for metagenomic binning, comparative biology and taxonomic classification.</title>
        <authorList>
            <person name="Goeker M."/>
        </authorList>
    </citation>
    <scope>NUCLEOTIDE SEQUENCE [LARGE SCALE GENOMIC DNA]</scope>
    <source>
        <strain evidence="3 4">DSM 3770</strain>
    </source>
</reference>
<dbReference type="SUPFAM" id="SSF48452">
    <property type="entry name" value="TPR-like"/>
    <property type="match status" value="2"/>
</dbReference>
<dbReference type="Pfam" id="PF13432">
    <property type="entry name" value="TPR_16"/>
    <property type="match status" value="3"/>
</dbReference>
<dbReference type="Pfam" id="PF13181">
    <property type="entry name" value="TPR_8"/>
    <property type="match status" value="1"/>
</dbReference>
<feature type="region of interest" description="Disordered" evidence="2">
    <location>
        <begin position="501"/>
        <end position="532"/>
    </location>
</feature>
<accession>A0ABU0LIJ8</accession>
<name>A0ABU0LIJ8_XANAG</name>
<dbReference type="InterPro" id="IPR019734">
    <property type="entry name" value="TPR_rpt"/>
</dbReference>
<dbReference type="Proteomes" id="UP001241747">
    <property type="component" value="Unassembled WGS sequence"/>
</dbReference>
<gene>
    <name evidence="3" type="ORF">QOZ94_003742</name>
</gene>
<feature type="repeat" description="TPR" evidence="1">
    <location>
        <begin position="106"/>
        <end position="139"/>
    </location>
</feature>
<dbReference type="PROSITE" id="PS50005">
    <property type="entry name" value="TPR"/>
    <property type="match status" value="3"/>
</dbReference>
<keyword evidence="4" id="KW-1185">Reference proteome</keyword>
<evidence type="ECO:0000313" key="4">
    <source>
        <dbReference type="Proteomes" id="UP001241747"/>
    </source>
</evidence>
<dbReference type="Gene3D" id="3.40.50.2000">
    <property type="entry name" value="Glycogen Phosphorylase B"/>
    <property type="match status" value="1"/>
</dbReference>
<dbReference type="PANTHER" id="PTHR44366">
    <property type="entry name" value="UDP-N-ACETYLGLUCOSAMINE--PEPTIDE N-ACETYLGLUCOSAMINYLTRANSFERASE 110 KDA SUBUNIT"/>
    <property type="match status" value="1"/>
</dbReference>
<feature type="repeat" description="TPR" evidence="1">
    <location>
        <begin position="5"/>
        <end position="38"/>
    </location>
</feature>
<dbReference type="PANTHER" id="PTHR44366:SF1">
    <property type="entry name" value="UDP-N-ACETYLGLUCOSAMINE--PEPTIDE N-ACETYLGLUCOSAMINYLTRANSFERASE 110 KDA SUBUNIT"/>
    <property type="match status" value="1"/>
</dbReference>
<dbReference type="EMBL" id="JAUSVY010000011">
    <property type="protein sequence ID" value="MDQ0506927.1"/>
    <property type="molecule type" value="Genomic_DNA"/>
</dbReference>
<dbReference type="SUPFAM" id="SSF53756">
    <property type="entry name" value="UDP-Glycosyltransferase/glycogen phosphorylase"/>
    <property type="match status" value="1"/>
</dbReference>
<dbReference type="Gene3D" id="1.25.40.10">
    <property type="entry name" value="Tetratricopeptide repeat domain"/>
    <property type="match status" value="3"/>
</dbReference>
<dbReference type="RefSeq" id="WP_237347671.1">
    <property type="nucleotide sequence ID" value="NZ_JABWGX010000045.1"/>
</dbReference>